<comment type="cofactor">
    <cofactor evidence="1">
        <name>Zn(2+)</name>
        <dbReference type="ChEBI" id="CHEBI:29105"/>
    </cofactor>
</comment>
<dbReference type="PANTHER" id="PTHR42940:SF3">
    <property type="entry name" value="ALCOHOL DEHYDROGENASE 1-RELATED"/>
    <property type="match status" value="1"/>
</dbReference>
<dbReference type="InParanoid" id="A0A067P1W7"/>
<dbReference type="InterPro" id="IPR011032">
    <property type="entry name" value="GroES-like_sf"/>
</dbReference>
<evidence type="ECO:0000256" key="2">
    <source>
        <dbReference type="ARBA" id="ARBA00008072"/>
    </source>
</evidence>
<dbReference type="InterPro" id="IPR020843">
    <property type="entry name" value="ER"/>
</dbReference>
<keyword evidence="6" id="KW-0560">Oxidoreductase</keyword>
<dbReference type="PANTHER" id="PTHR42940">
    <property type="entry name" value="ALCOHOL DEHYDROGENASE 1-RELATED"/>
    <property type="match status" value="1"/>
</dbReference>
<dbReference type="CDD" id="cd08297">
    <property type="entry name" value="CAD3"/>
    <property type="match status" value="1"/>
</dbReference>
<organism evidence="9 10">
    <name type="scientific">Pleurotus ostreatus (strain PC15)</name>
    <name type="common">Oyster mushroom</name>
    <dbReference type="NCBI Taxonomy" id="1137138"/>
    <lineage>
        <taxon>Eukaryota</taxon>
        <taxon>Fungi</taxon>
        <taxon>Dikarya</taxon>
        <taxon>Basidiomycota</taxon>
        <taxon>Agaricomycotina</taxon>
        <taxon>Agaricomycetes</taxon>
        <taxon>Agaricomycetidae</taxon>
        <taxon>Agaricales</taxon>
        <taxon>Pleurotineae</taxon>
        <taxon>Pleurotaceae</taxon>
        <taxon>Pleurotus</taxon>
    </lineage>
</organism>
<dbReference type="OrthoDB" id="1879366at2759"/>
<proteinExistence type="inferred from homology"/>
<dbReference type="Pfam" id="PF00107">
    <property type="entry name" value="ADH_zinc_N"/>
    <property type="match status" value="1"/>
</dbReference>
<keyword evidence="5" id="KW-0862">Zinc</keyword>
<dbReference type="InterPro" id="IPR036291">
    <property type="entry name" value="NAD(P)-bd_dom_sf"/>
</dbReference>
<accession>A0A067P1W7</accession>
<reference evidence="10" key="1">
    <citation type="journal article" date="2014" name="Proc. Natl. Acad. Sci. U.S.A.">
        <title>Extensive sampling of basidiomycete genomes demonstrates inadequacy of the white-rot/brown-rot paradigm for wood decay fungi.</title>
        <authorList>
            <person name="Riley R."/>
            <person name="Salamov A.A."/>
            <person name="Brown D.W."/>
            <person name="Nagy L.G."/>
            <person name="Floudas D."/>
            <person name="Held B.W."/>
            <person name="Levasseur A."/>
            <person name="Lombard V."/>
            <person name="Morin E."/>
            <person name="Otillar R."/>
            <person name="Lindquist E.A."/>
            <person name="Sun H."/>
            <person name="LaButti K.M."/>
            <person name="Schmutz J."/>
            <person name="Jabbour D."/>
            <person name="Luo H."/>
            <person name="Baker S.E."/>
            <person name="Pisabarro A.G."/>
            <person name="Walton J.D."/>
            <person name="Blanchette R.A."/>
            <person name="Henrissat B."/>
            <person name="Martin F."/>
            <person name="Cullen D."/>
            <person name="Hibbett D.S."/>
            <person name="Grigoriev I.V."/>
        </authorList>
    </citation>
    <scope>NUCLEOTIDE SEQUENCE [LARGE SCALE GENOMIC DNA]</scope>
    <source>
        <strain evidence="10">PC15</strain>
    </source>
</reference>
<evidence type="ECO:0000256" key="4">
    <source>
        <dbReference type="ARBA" id="ARBA00022723"/>
    </source>
</evidence>
<dbReference type="EC" id="1.1.1.1" evidence="3"/>
<evidence type="ECO:0000256" key="1">
    <source>
        <dbReference type="ARBA" id="ARBA00001947"/>
    </source>
</evidence>
<evidence type="ECO:0000313" key="9">
    <source>
        <dbReference type="EMBL" id="KDQ34169.1"/>
    </source>
</evidence>
<evidence type="ECO:0000313" key="10">
    <source>
        <dbReference type="Proteomes" id="UP000027073"/>
    </source>
</evidence>
<dbReference type="GO" id="GO:0004022">
    <property type="term" value="F:alcohol dehydrogenase (NAD+) activity"/>
    <property type="evidence" value="ECO:0007669"/>
    <property type="project" value="UniProtKB-EC"/>
</dbReference>
<gene>
    <name evidence="9" type="ORF">PLEOSDRAFT_1052916</name>
</gene>
<evidence type="ECO:0000256" key="7">
    <source>
        <dbReference type="ARBA" id="ARBA00023027"/>
    </source>
</evidence>
<protein>
    <recommendedName>
        <fullName evidence="3">alcohol dehydrogenase</fullName>
        <ecNumber evidence="3">1.1.1.1</ecNumber>
    </recommendedName>
</protein>
<dbReference type="SMART" id="SM00829">
    <property type="entry name" value="PKS_ER"/>
    <property type="match status" value="1"/>
</dbReference>
<dbReference type="Gene3D" id="3.40.50.720">
    <property type="entry name" value="NAD(P)-binding Rossmann-like Domain"/>
    <property type="match status" value="1"/>
</dbReference>
<dbReference type="AlphaFoldDB" id="A0A067P1W7"/>
<sequence length="377" mass="40320">MSNSIPLTARAAVLVDFEKDVVIATDHPVRQPSELAPGECLIKIEYAGVCHSDLHIRQGGWGRKLSLPLIGGHEGKHPYVTSYYASFCNSSCYQGVGHVVAIGEHTVDSQVKIGDRVGIKWIANVCMKCEMCRKGAESSCPLSFQRASGYSMDGTFADYVVSYANYVTPIPPSVGSAEAVSILCAGVTVYKALKQTRTIVGHWVAISGAGGGLGHLAVQYAVAMGLRVLVIDTGEEKKKLVQSLGAEAWVDFMESKDLIQDIKDATDGLGPHAAVIAAGSSTPFNQAILYLRPLGTLVAVGMPKDAAMNIPIALFIGKSLTVVGTSVGNRQDAIEALDLVARGKVKCHYQEKQLQDLNQIYTEMEAGRIVGRIVLKM</sequence>
<dbReference type="Proteomes" id="UP000027073">
    <property type="component" value="Unassembled WGS sequence"/>
</dbReference>
<dbReference type="GO" id="GO:0005737">
    <property type="term" value="C:cytoplasm"/>
    <property type="evidence" value="ECO:0007669"/>
    <property type="project" value="TreeGrafter"/>
</dbReference>
<dbReference type="SUPFAM" id="SSF50129">
    <property type="entry name" value="GroES-like"/>
    <property type="match status" value="1"/>
</dbReference>
<evidence type="ECO:0000256" key="3">
    <source>
        <dbReference type="ARBA" id="ARBA00013190"/>
    </source>
</evidence>
<dbReference type="VEuPathDB" id="FungiDB:PLEOSDRAFT_1052916"/>
<name>A0A067P1W7_PLEO1</name>
<evidence type="ECO:0000259" key="8">
    <source>
        <dbReference type="SMART" id="SM00829"/>
    </source>
</evidence>
<keyword evidence="7" id="KW-0520">NAD</keyword>
<dbReference type="EMBL" id="KL198004">
    <property type="protein sequence ID" value="KDQ34169.1"/>
    <property type="molecule type" value="Genomic_DNA"/>
</dbReference>
<dbReference type="Pfam" id="PF08240">
    <property type="entry name" value="ADH_N"/>
    <property type="match status" value="2"/>
</dbReference>
<evidence type="ECO:0000256" key="5">
    <source>
        <dbReference type="ARBA" id="ARBA00022833"/>
    </source>
</evidence>
<dbReference type="STRING" id="1137138.A0A067P1W7"/>
<dbReference type="Gene3D" id="3.90.180.10">
    <property type="entry name" value="Medium-chain alcohol dehydrogenases, catalytic domain"/>
    <property type="match status" value="2"/>
</dbReference>
<feature type="domain" description="Enoyl reductase (ER)" evidence="8">
    <location>
        <begin position="24"/>
        <end position="375"/>
    </location>
</feature>
<dbReference type="GO" id="GO:0046872">
    <property type="term" value="F:metal ion binding"/>
    <property type="evidence" value="ECO:0007669"/>
    <property type="project" value="UniProtKB-KW"/>
</dbReference>
<comment type="similarity">
    <text evidence="2">Belongs to the zinc-containing alcohol dehydrogenase family.</text>
</comment>
<dbReference type="InterPro" id="IPR013154">
    <property type="entry name" value="ADH-like_N"/>
</dbReference>
<dbReference type="SUPFAM" id="SSF51735">
    <property type="entry name" value="NAD(P)-binding Rossmann-fold domains"/>
    <property type="match status" value="1"/>
</dbReference>
<dbReference type="HOGENOM" id="CLU_026673_20_1_1"/>
<evidence type="ECO:0000256" key="6">
    <source>
        <dbReference type="ARBA" id="ARBA00023002"/>
    </source>
</evidence>
<keyword evidence="4" id="KW-0479">Metal-binding</keyword>
<dbReference type="InterPro" id="IPR013149">
    <property type="entry name" value="ADH-like_C"/>
</dbReference>
<dbReference type="FunFam" id="3.40.50.720:FF:000039">
    <property type="entry name" value="Alcohol dehydrogenase AdhP"/>
    <property type="match status" value="1"/>
</dbReference>
<dbReference type="FunCoup" id="A0A067P1W7">
    <property type="interactions" value="280"/>
</dbReference>